<feature type="transmembrane region" description="Helical" evidence="1">
    <location>
        <begin position="45"/>
        <end position="64"/>
    </location>
</feature>
<dbReference type="Proteomes" id="UP000722336">
    <property type="component" value="Unassembled WGS sequence"/>
</dbReference>
<comment type="caution">
    <text evidence="2">The sequence shown here is derived from an EMBL/GenBank/DDBJ whole genome shotgun (WGS) entry which is preliminary data.</text>
</comment>
<reference evidence="2 3" key="1">
    <citation type="submission" date="2021-04" db="EMBL/GenBank/DDBJ databases">
        <authorList>
            <person name="Pira H."/>
            <person name="Risdian C."/>
            <person name="Wink J."/>
        </authorList>
    </citation>
    <scope>NUCLEOTIDE SEQUENCE [LARGE SCALE GENOMIC DNA]</scope>
    <source>
        <strain evidence="2 3">WHA3</strain>
    </source>
</reference>
<evidence type="ECO:0000313" key="2">
    <source>
        <dbReference type="EMBL" id="MBV7255917.1"/>
    </source>
</evidence>
<gene>
    <name evidence="2" type="ORF">KCG44_03870</name>
</gene>
<proteinExistence type="predicted"/>
<keyword evidence="1" id="KW-0812">Transmembrane</keyword>
<sequence>MDRLDLTLRPPPPLGYKHALIVIGATALVMAFAAVRFWFLGAWLVLPFLAIDLALLIWAFRASARGSKAFERLRVGVSEVRFDRVAPCGAMQSWTLPRNWTRVQLEKLSPPTNRLWLTHKDRKLLIGKHLSAREREDVYGLIRRELS</sequence>
<keyword evidence="3" id="KW-1185">Reference proteome</keyword>
<dbReference type="Pfam" id="PF10003">
    <property type="entry name" value="DUF2244"/>
    <property type="match status" value="1"/>
</dbReference>
<name>A0ABS6SDJ5_9SPHN</name>
<dbReference type="InterPro" id="IPR019253">
    <property type="entry name" value="DUF2244_TM"/>
</dbReference>
<dbReference type="RefSeq" id="WP_218444315.1">
    <property type="nucleotide sequence ID" value="NZ_JAGSPA010000001.1"/>
</dbReference>
<protein>
    <submittedName>
        <fullName evidence="2">DUF2244 domain-containing protein</fullName>
    </submittedName>
</protein>
<organism evidence="2 3">
    <name type="scientific">Pacificimonas pallii</name>
    <dbReference type="NCBI Taxonomy" id="2827236"/>
    <lineage>
        <taxon>Bacteria</taxon>
        <taxon>Pseudomonadati</taxon>
        <taxon>Pseudomonadota</taxon>
        <taxon>Alphaproteobacteria</taxon>
        <taxon>Sphingomonadales</taxon>
        <taxon>Sphingosinicellaceae</taxon>
        <taxon>Pacificimonas</taxon>
    </lineage>
</organism>
<evidence type="ECO:0000313" key="3">
    <source>
        <dbReference type="Proteomes" id="UP000722336"/>
    </source>
</evidence>
<keyword evidence="1" id="KW-1133">Transmembrane helix</keyword>
<feature type="transmembrane region" description="Helical" evidence="1">
    <location>
        <begin position="20"/>
        <end position="39"/>
    </location>
</feature>
<evidence type="ECO:0000256" key="1">
    <source>
        <dbReference type="SAM" id="Phobius"/>
    </source>
</evidence>
<accession>A0ABS6SDJ5</accession>
<keyword evidence="1" id="KW-0472">Membrane</keyword>
<dbReference type="EMBL" id="JAGSPA010000001">
    <property type="protein sequence ID" value="MBV7255917.1"/>
    <property type="molecule type" value="Genomic_DNA"/>
</dbReference>